<dbReference type="EMBL" id="JACOPF010000002">
    <property type="protein sequence ID" value="MBC5689305.1"/>
    <property type="molecule type" value="Genomic_DNA"/>
</dbReference>
<dbReference type="RefSeq" id="WP_186876471.1">
    <property type="nucleotide sequence ID" value="NZ_JACOPF010000002.1"/>
</dbReference>
<dbReference type="InterPro" id="IPR038390">
    <property type="entry name" value="Metal_Tscrpt_repr_sf"/>
</dbReference>
<name>A0A923LID0_9FIRM</name>
<dbReference type="Proteomes" id="UP000652477">
    <property type="component" value="Unassembled WGS sequence"/>
</dbReference>
<evidence type="ECO:0000313" key="1">
    <source>
        <dbReference type="EMBL" id="MBC5689305.1"/>
    </source>
</evidence>
<dbReference type="Gene3D" id="1.20.58.1000">
    <property type="entry name" value="Metal-sensitive repressor, helix protomer"/>
    <property type="match status" value="1"/>
</dbReference>
<dbReference type="GO" id="GO:0003677">
    <property type="term" value="F:DNA binding"/>
    <property type="evidence" value="ECO:0007669"/>
    <property type="project" value="InterPro"/>
</dbReference>
<reference evidence="1" key="1">
    <citation type="submission" date="2020-08" db="EMBL/GenBank/DDBJ databases">
        <title>Genome public.</title>
        <authorList>
            <person name="Liu C."/>
            <person name="Sun Q."/>
        </authorList>
    </citation>
    <scope>NUCLEOTIDE SEQUENCE</scope>
    <source>
        <strain evidence="1">NSJ-55</strain>
    </source>
</reference>
<dbReference type="InterPro" id="IPR003735">
    <property type="entry name" value="Metal_Tscrpt_repr"/>
</dbReference>
<dbReference type="PANTHER" id="PTHR33677">
    <property type="entry name" value="TRANSCRIPTIONAL REPRESSOR FRMR-RELATED"/>
    <property type="match status" value="1"/>
</dbReference>
<evidence type="ECO:0000313" key="2">
    <source>
        <dbReference type="Proteomes" id="UP000652477"/>
    </source>
</evidence>
<dbReference type="PANTHER" id="PTHR33677:SF3">
    <property type="entry name" value="COPPER-SENSING TRANSCRIPTIONAL REPRESSOR RICR"/>
    <property type="match status" value="1"/>
</dbReference>
<dbReference type="Pfam" id="PF02583">
    <property type="entry name" value="Trns_repr_metal"/>
    <property type="match status" value="1"/>
</dbReference>
<gene>
    <name evidence="1" type="ORF">H8S37_10295</name>
</gene>
<accession>A0A923LID0</accession>
<dbReference type="GO" id="GO:0046872">
    <property type="term" value="F:metal ion binding"/>
    <property type="evidence" value="ECO:0007669"/>
    <property type="project" value="InterPro"/>
</dbReference>
<comment type="caution">
    <text evidence="1">The sequence shown here is derived from an EMBL/GenBank/DDBJ whole genome shotgun (WGS) entry which is preliminary data.</text>
</comment>
<dbReference type="GO" id="GO:0045892">
    <property type="term" value="P:negative regulation of DNA-templated transcription"/>
    <property type="evidence" value="ECO:0007669"/>
    <property type="project" value="UniProtKB-ARBA"/>
</dbReference>
<keyword evidence="2" id="KW-1185">Reference proteome</keyword>
<dbReference type="AlphaFoldDB" id="A0A923LID0"/>
<protein>
    <submittedName>
        <fullName evidence="1">Metal-sensing transcriptional repressor</fullName>
    </submittedName>
</protein>
<organism evidence="1 2">
    <name type="scientific">Mediterraneibacter hominis</name>
    <dbReference type="NCBI Taxonomy" id="2763054"/>
    <lineage>
        <taxon>Bacteria</taxon>
        <taxon>Bacillati</taxon>
        <taxon>Bacillota</taxon>
        <taxon>Clostridia</taxon>
        <taxon>Lachnospirales</taxon>
        <taxon>Lachnospiraceae</taxon>
        <taxon>Mediterraneibacter</taxon>
    </lineage>
</organism>
<proteinExistence type="predicted"/>
<dbReference type="CDD" id="cd10158">
    <property type="entry name" value="CsoR-like_DUF156_1"/>
    <property type="match status" value="1"/>
</dbReference>
<sequence>MREDEGQERRDTHIHSEGYEKAIVNRISRSIGHLESIKHMVENGKDCSEVLIQLAAVKAAVNNTGKKILKEHLEHCIVDAIEHEDMESVEKLNKAVDIFIK</sequence>